<evidence type="ECO:0000313" key="1">
    <source>
        <dbReference type="EnsemblMetazoa" id="OVOC1799.1"/>
    </source>
</evidence>
<organism evidence="1 2">
    <name type="scientific">Onchocerca volvulus</name>
    <dbReference type="NCBI Taxonomy" id="6282"/>
    <lineage>
        <taxon>Eukaryota</taxon>
        <taxon>Metazoa</taxon>
        <taxon>Ecdysozoa</taxon>
        <taxon>Nematoda</taxon>
        <taxon>Chromadorea</taxon>
        <taxon>Rhabditida</taxon>
        <taxon>Spirurina</taxon>
        <taxon>Spiruromorpha</taxon>
        <taxon>Filarioidea</taxon>
        <taxon>Onchocercidae</taxon>
        <taxon>Onchocerca</taxon>
    </lineage>
</organism>
<name>A0A8R1XSJ9_ONCVO</name>
<reference evidence="1" key="2">
    <citation type="submission" date="2022-06" db="UniProtKB">
        <authorList>
            <consortium name="EnsemblMetazoa"/>
        </authorList>
    </citation>
    <scope>IDENTIFICATION</scope>
</reference>
<reference evidence="2" key="1">
    <citation type="submission" date="2013-10" db="EMBL/GenBank/DDBJ databases">
        <title>Genome sequencing of Onchocerca volvulus.</title>
        <authorList>
            <person name="Cotton J."/>
            <person name="Tsai J."/>
            <person name="Stanley E."/>
            <person name="Tracey A."/>
            <person name="Holroyd N."/>
            <person name="Lustigman S."/>
            <person name="Berriman M."/>
        </authorList>
    </citation>
    <scope>NUCLEOTIDE SEQUENCE</scope>
</reference>
<dbReference type="Proteomes" id="UP000024404">
    <property type="component" value="Unassembled WGS sequence"/>
</dbReference>
<protein>
    <submittedName>
        <fullName evidence="1">Uncharacterized protein</fullName>
    </submittedName>
</protein>
<dbReference type="AlphaFoldDB" id="A0A8R1XSJ9"/>
<keyword evidence="2" id="KW-1185">Reference proteome</keyword>
<proteinExistence type="predicted"/>
<sequence>MIKKDKILCKQWNHWKNLRAKQSFTNQLVNNGIIGRFYVTSNHLQINCPEIK</sequence>
<evidence type="ECO:0000313" key="2">
    <source>
        <dbReference type="Proteomes" id="UP000024404"/>
    </source>
</evidence>
<accession>A0A8R1XSJ9</accession>
<dbReference type="EMBL" id="CMVM020000057">
    <property type="status" value="NOT_ANNOTATED_CDS"/>
    <property type="molecule type" value="Genomic_DNA"/>
</dbReference>
<dbReference type="EnsemblMetazoa" id="OVOC1799.1">
    <property type="protein sequence ID" value="OVOC1799.1"/>
    <property type="gene ID" value="WBGene00238608"/>
</dbReference>